<evidence type="ECO:0000256" key="1">
    <source>
        <dbReference type="SAM" id="MobiDB-lite"/>
    </source>
</evidence>
<feature type="region of interest" description="Disordered" evidence="1">
    <location>
        <begin position="245"/>
        <end position="264"/>
    </location>
</feature>
<name>A0A8A4XD71_9VIRU</name>
<evidence type="ECO:0000313" key="2">
    <source>
        <dbReference type="EMBL" id="QTE03762.1"/>
    </source>
</evidence>
<reference evidence="2" key="1">
    <citation type="submission" date="2020-09" db="EMBL/GenBank/DDBJ databases">
        <title>Parvovirus dark matter in the feces of wild birds.</title>
        <authorList>
            <person name="Dai Z."/>
            <person name="Yang S."/>
            <person name="Zhang W."/>
        </authorList>
    </citation>
    <scope>NUCLEOTIDE SEQUENCE</scope>
    <source>
        <strain evidence="2">Rob114par015</strain>
    </source>
</reference>
<dbReference type="EMBL" id="MW046394">
    <property type="protein sequence ID" value="QTE03762.1"/>
    <property type="molecule type" value="Genomic_DNA"/>
</dbReference>
<feature type="compositionally biased region" description="Basic and acidic residues" evidence="1">
    <location>
        <begin position="246"/>
        <end position="264"/>
    </location>
</feature>
<sequence length="372" mass="43261">MAKISLFQTFMENGTNYNKRRRNYSGSKSNSGESERGDGTEEESDEGVREEKIRFRDDRGRTYISVGTQTEATLDRSRRKRFGNVNPKGDGECTEIEDIMDVNKFTGFGDTLIQHFSQAGHLERKIIHDIVDVGPNDSIDSLLSKCISRAQTKQIERVIISSHQDGPKFHFHLIHDCPWNRRECKCFNVNVRPRNNAIHPSETWKTEDWCRLFKYLCQNGGWVNYCKSSEYEWVRRDGPIWTTEQSIHDRRSSDASERSAELSERGPLEIRSNQYFTCGERERHNIQSGSVVEQINRKSDHGESGSGSKRSWANAQEIEIFLKKYIVTPPENINTTEVWALNPRYKYILEKDDNFKRAIFAYKNQFLKATYT</sequence>
<feature type="region of interest" description="Disordered" evidence="1">
    <location>
        <begin position="15"/>
        <end position="52"/>
    </location>
</feature>
<proteinExistence type="predicted"/>
<feature type="region of interest" description="Disordered" evidence="1">
    <location>
        <begin position="289"/>
        <end position="310"/>
    </location>
</feature>
<accession>A0A8A4XD71</accession>
<protein>
    <submittedName>
        <fullName evidence="2">Nonstructural protein 1</fullName>
    </submittedName>
</protein>
<organism evidence="2">
    <name type="scientific">Luscinia sibilans parvoviridae sp</name>
    <dbReference type="NCBI Taxonomy" id="2794516"/>
    <lineage>
        <taxon>Viruses</taxon>
        <taxon>Monodnaviria</taxon>
        <taxon>Shotokuvirae</taxon>
        <taxon>Cossaviricota</taxon>
        <taxon>Quintoviricetes</taxon>
        <taxon>Piccovirales</taxon>
        <taxon>Parvoviridae</taxon>
    </lineage>
</organism>